<sequence length="63" mass="7513">MMQHALNRGLSDHCPILLSMDEEIWGPLPRRMLKCWGDLLGYKQFVRENLQSYHIEGWGRDRN</sequence>
<evidence type="ECO:0008006" key="3">
    <source>
        <dbReference type="Google" id="ProtNLM"/>
    </source>
</evidence>
<reference evidence="2" key="1">
    <citation type="journal article" date="2018" name="Nat. Plants">
        <title>Whole-genome landscape of Medicago truncatula symbiotic genes.</title>
        <authorList>
            <person name="Pecrix Y."/>
            <person name="Staton S.E."/>
            <person name="Sallet E."/>
            <person name="Lelandais-Briere C."/>
            <person name="Moreau S."/>
            <person name="Carrere S."/>
            <person name="Blein T."/>
            <person name="Jardinaud M.F."/>
            <person name="Latrasse D."/>
            <person name="Zouine M."/>
            <person name="Zahm M."/>
            <person name="Kreplak J."/>
            <person name="Mayjonade B."/>
            <person name="Satge C."/>
            <person name="Perez M."/>
            <person name="Cauet S."/>
            <person name="Marande W."/>
            <person name="Chantry-Darmon C."/>
            <person name="Lopez-Roques C."/>
            <person name="Bouchez O."/>
            <person name="Berard A."/>
            <person name="Debelle F."/>
            <person name="Munos S."/>
            <person name="Bendahmane A."/>
            <person name="Berges H."/>
            <person name="Niebel A."/>
            <person name="Buitink J."/>
            <person name="Frugier F."/>
            <person name="Benhamed M."/>
            <person name="Crespi M."/>
            <person name="Gouzy J."/>
            <person name="Gamas P."/>
        </authorList>
    </citation>
    <scope>NUCLEOTIDE SEQUENCE [LARGE SCALE GENOMIC DNA]</scope>
    <source>
        <strain evidence="2">cv. Jemalong A17</strain>
    </source>
</reference>
<dbReference type="Gramene" id="rna4061">
    <property type="protein sequence ID" value="RHN80171.1"/>
    <property type="gene ID" value="gene4061"/>
</dbReference>
<evidence type="ECO:0000313" key="2">
    <source>
        <dbReference type="Proteomes" id="UP000265566"/>
    </source>
</evidence>
<protein>
    <recommendedName>
        <fullName evidence="3">Endonuclease/exonuclease/phosphatase family protein</fullName>
    </recommendedName>
</protein>
<dbReference type="AlphaFoldDB" id="A0A396JTR4"/>
<evidence type="ECO:0000313" key="1">
    <source>
        <dbReference type="EMBL" id="RHN80171.1"/>
    </source>
</evidence>
<gene>
    <name evidence="1" type="ORF">MtrunA17_Chr1g0185361</name>
</gene>
<proteinExistence type="predicted"/>
<comment type="caution">
    <text evidence="1">The sequence shown here is derived from an EMBL/GenBank/DDBJ whole genome shotgun (WGS) entry which is preliminary data.</text>
</comment>
<accession>A0A396JTR4</accession>
<organism evidence="1 2">
    <name type="scientific">Medicago truncatula</name>
    <name type="common">Barrel medic</name>
    <name type="synonym">Medicago tribuloides</name>
    <dbReference type="NCBI Taxonomy" id="3880"/>
    <lineage>
        <taxon>Eukaryota</taxon>
        <taxon>Viridiplantae</taxon>
        <taxon>Streptophyta</taxon>
        <taxon>Embryophyta</taxon>
        <taxon>Tracheophyta</taxon>
        <taxon>Spermatophyta</taxon>
        <taxon>Magnoliopsida</taxon>
        <taxon>eudicotyledons</taxon>
        <taxon>Gunneridae</taxon>
        <taxon>Pentapetalae</taxon>
        <taxon>rosids</taxon>
        <taxon>fabids</taxon>
        <taxon>Fabales</taxon>
        <taxon>Fabaceae</taxon>
        <taxon>Papilionoideae</taxon>
        <taxon>50 kb inversion clade</taxon>
        <taxon>NPAAA clade</taxon>
        <taxon>Hologalegina</taxon>
        <taxon>IRL clade</taxon>
        <taxon>Trifolieae</taxon>
        <taxon>Medicago</taxon>
    </lineage>
</organism>
<dbReference type="Proteomes" id="UP000265566">
    <property type="component" value="Chromosome 1"/>
</dbReference>
<name>A0A396JTR4_MEDTR</name>
<dbReference type="EMBL" id="PSQE01000001">
    <property type="protein sequence ID" value="RHN80171.1"/>
    <property type="molecule type" value="Genomic_DNA"/>
</dbReference>